<dbReference type="EMBL" id="ML220123">
    <property type="protein sequence ID" value="TGZ80690.1"/>
    <property type="molecule type" value="Genomic_DNA"/>
</dbReference>
<reference evidence="2 3" key="1">
    <citation type="submission" date="2019-04" db="EMBL/GenBank/DDBJ databases">
        <title>Comparative genomics and transcriptomics to analyze fruiting body development in filamentous ascomycetes.</title>
        <authorList>
            <consortium name="DOE Joint Genome Institute"/>
            <person name="Lutkenhaus R."/>
            <person name="Traeger S."/>
            <person name="Breuer J."/>
            <person name="Kuo A."/>
            <person name="Lipzen A."/>
            <person name="Pangilinan J."/>
            <person name="Dilworth D."/>
            <person name="Sandor L."/>
            <person name="Poggeler S."/>
            <person name="Barry K."/>
            <person name="Grigoriev I.V."/>
            <person name="Nowrousian M."/>
        </authorList>
    </citation>
    <scope>NUCLEOTIDE SEQUENCE [LARGE SCALE GENOMIC DNA]</scope>
    <source>
        <strain evidence="2 3">CBS 389.68</strain>
    </source>
</reference>
<name>A0A4S2MVR2_9PEZI</name>
<feature type="compositionally biased region" description="Polar residues" evidence="1">
    <location>
        <begin position="45"/>
        <end position="59"/>
    </location>
</feature>
<accession>A0A4S2MVR2</accession>
<evidence type="ECO:0000313" key="2">
    <source>
        <dbReference type="EMBL" id="TGZ80690.1"/>
    </source>
</evidence>
<proteinExistence type="predicted"/>
<protein>
    <submittedName>
        <fullName evidence="2">Uncharacterized protein</fullName>
    </submittedName>
</protein>
<feature type="region of interest" description="Disordered" evidence="1">
    <location>
        <begin position="36"/>
        <end position="59"/>
    </location>
</feature>
<dbReference type="Proteomes" id="UP000298138">
    <property type="component" value="Unassembled WGS sequence"/>
</dbReference>
<keyword evidence="3" id="KW-1185">Reference proteome</keyword>
<sequence>MESNMLNHDRLDSSLTLSRSPWTDLPCIVCSRVSISEPSHPPTSPQRLATSASQPTSPINASSVVKPLSLFALANPKHRTPTASHQPFLCAHPYRDIPSNRESGAPCLYPFIAIQYMMIRSKS</sequence>
<dbReference type="InParanoid" id="A0A4S2MVR2"/>
<dbReference type="AlphaFoldDB" id="A0A4S2MVR2"/>
<organism evidence="2 3">
    <name type="scientific">Ascodesmis nigricans</name>
    <dbReference type="NCBI Taxonomy" id="341454"/>
    <lineage>
        <taxon>Eukaryota</taxon>
        <taxon>Fungi</taxon>
        <taxon>Dikarya</taxon>
        <taxon>Ascomycota</taxon>
        <taxon>Pezizomycotina</taxon>
        <taxon>Pezizomycetes</taxon>
        <taxon>Pezizales</taxon>
        <taxon>Ascodesmidaceae</taxon>
        <taxon>Ascodesmis</taxon>
    </lineage>
</organism>
<gene>
    <name evidence="2" type="ORF">EX30DRAFT_48778</name>
</gene>
<evidence type="ECO:0000256" key="1">
    <source>
        <dbReference type="SAM" id="MobiDB-lite"/>
    </source>
</evidence>
<evidence type="ECO:0000313" key="3">
    <source>
        <dbReference type="Proteomes" id="UP000298138"/>
    </source>
</evidence>